<dbReference type="Proteomes" id="UP001287286">
    <property type="component" value="Unassembled WGS sequence"/>
</dbReference>
<evidence type="ECO:0000313" key="3">
    <source>
        <dbReference type="Proteomes" id="UP001287286"/>
    </source>
</evidence>
<evidence type="ECO:0008006" key="4">
    <source>
        <dbReference type="Google" id="ProtNLM"/>
    </source>
</evidence>
<reference evidence="2 3" key="1">
    <citation type="journal article" date="2024" name="Microbiol. Resour. Announc.">
        <title>Genome annotations for the ascomycete fungi Trichoderma harzianum, Trichoderma aggressivum, and Purpureocillium lilacinum.</title>
        <authorList>
            <person name="Beijen E.P.W."/>
            <person name="Ohm R.A."/>
        </authorList>
    </citation>
    <scope>NUCLEOTIDE SEQUENCE [LARGE SCALE GENOMIC DNA]</scope>
    <source>
        <strain evidence="2 3">CBS 150709</strain>
    </source>
</reference>
<sequence>MITASSVVLLHVYQLHQITAAAAADRIECVLPLIHLIGSDLPTKRNSHPQGFARLNTSILRPAEETKCNFEAASERRSHVHDTVLVSPYGLYYANDCAADVDTISNSSARPGRD</sequence>
<gene>
    <name evidence="2" type="ORF">Purlil1_13406</name>
</gene>
<evidence type="ECO:0000313" key="2">
    <source>
        <dbReference type="EMBL" id="KAK4071527.1"/>
    </source>
</evidence>
<feature type="signal peptide" evidence="1">
    <location>
        <begin position="1"/>
        <end position="24"/>
    </location>
</feature>
<accession>A0ABR0BE47</accession>
<proteinExistence type="predicted"/>
<name>A0ABR0BE47_PURLI</name>
<feature type="chain" id="PRO_5046497584" description="Secreted protein" evidence="1">
    <location>
        <begin position="25"/>
        <end position="114"/>
    </location>
</feature>
<keyword evidence="3" id="KW-1185">Reference proteome</keyword>
<keyword evidence="1" id="KW-0732">Signal</keyword>
<dbReference type="EMBL" id="JAWRVI010000215">
    <property type="protein sequence ID" value="KAK4071527.1"/>
    <property type="molecule type" value="Genomic_DNA"/>
</dbReference>
<evidence type="ECO:0000256" key="1">
    <source>
        <dbReference type="SAM" id="SignalP"/>
    </source>
</evidence>
<comment type="caution">
    <text evidence="2">The sequence shown here is derived from an EMBL/GenBank/DDBJ whole genome shotgun (WGS) entry which is preliminary data.</text>
</comment>
<protein>
    <recommendedName>
        <fullName evidence="4">Secreted protein</fullName>
    </recommendedName>
</protein>
<organism evidence="2 3">
    <name type="scientific">Purpureocillium lilacinum</name>
    <name type="common">Paecilomyces lilacinus</name>
    <dbReference type="NCBI Taxonomy" id="33203"/>
    <lineage>
        <taxon>Eukaryota</taxon>
        <taxon>Fungi</taxon>
        <taxon>Dikarya</taxon>
        <taxon>Ascomycota</taxon>
        <taxon>Pezizomycotina</taxon>
        <taxon>Sordariomycetes</taxon>
        <taxon>Hypocreomycetidae</taxon>
        <taxon>Hypocreales</taxon>
        <taxon>Ophiocordycipitaceae</taxon>
        <taxon>Purpureocillium</taxon>
    </lineage>
</organism>